<keyword evidence="4 8" id="KW-0560">Oxidoreductase</keyword>
<dbReference type="GO" id="GO:0005506">
    <property type="term" value="F:iron ion binding"/>
    <property type="evidence" value="ECO:0007669"/>
    <property type="project" value="InterPro"/>
</dbReference>
<keyword evidence="6 8" id="KW-0503">Monooxygenase</keyword>
<evidence type="ECO:0000313" key="11">
    <source>
        <dbReference type="Proteomes" id="UP000053617"/>
    </source>
</evidence>
<dbReference type="CDD" id="cd11060">
    <property type="entry name" value="CYP57A1-like"/>
    <property type="match status" value="1"/>
</dbReference>
<keyword evidence="9" id="KW-1133">Transmembrane helix</keyword>
<dbReference type="InterPro" id="IPR050121">
    <property type="entry name" value="Cytochrome_P450_monoxygenase"/>
</dbReference>
<dbReference type="Proteomes" id="UP000053617">
    <property type="component" value="Unassembled WGS sequence"/>
</dbReference>
<dbReference type="PRINTS" id="PR00463">
    <property type="entry name" value="EP450I"/>
</dbReference>
<dbReference type="RefSeq" id="XP_013275825.1">
    <property type="nucleotide sequence ID" value="XM_013420371.1"/>
</dbReference>
<keyword evidence="9" id="KW-0812">Transmembrane</keyword>
<feature type="binding site" description="axial binding residue" evidence="7">
    <location>
        <position position="462"/>
    </location>
    <ligand>
        <name>heme</name>
        <dbReference type="ChEBI" id="CHEBI:30413"/>
    </ligand>
    <ligandPart>
        <name>Fe</name>
        <dbReference type="ChEBI" id="CHEBI:18248"/>
    </ligandPart>
</feature>
<evidence type="ECO:0000256" key="5">
    <source>
        <dbReference type="ARBA" id="ARBA00023004"/>
    </source>
</evidence>
<comment type="similarity">
    <text evidence="2 8">Belongs to the cytochrome P450 family.</text>
</comment>
<proteinExistence type="inferred from homology"/>
<organism evidence="10 11">
    <name type="scientific">Rhinocladiella mackenziei CBS 650.93</name>
    <dbReference type="NCBI Taxonomy" id="1442369"/>
    <lineage>
        <taxon>Eukaryota</taxon>
        <taxon>Fungi</taxon>
        <taxon>Dikarya</taxon>
        <taxon>Ascomycota</taxon>
        <taxon>Pezizomycotina</taxon>
        <taxon>Eurotiomycetes</taxon>
        <taxon>Chaetothyriomycetidae</taxon>
        <taxon>Chaetothyriales</taxon>
        <taxon>Herpotrichiellaceae</taxon>
        <taxon>Rhinocladiella</taxon>
    </lineage>
</organism>
<keyword evidence="9" id="KW-0472">Membrane</keyword>
<dbReference type="GeneID" id="25291417"/>
<keyword evidence="3 7" id="KW-0479">Metal-binding</keyword>
<dbReference type="PANTHER" id="PTHR24305:SF232">
    <property type="entry name" value="P450, PUTATIVE (EUROFUNG)-RELATED"/>
    <property type="match status" value="1"/>
</dbReference>
<dbReference type="AlphaFoldDB" id="A0A0D2IRR9"/>
<dbReference type="STRING" id="1442369.A0A0D2IRR9"/>
<dbReference type="EMBL" id="KN847476">
    <property type="protein sequence ID" value="KIX08689.1"/>
    <property type="molecule type" value="Genomic_DNA"/>
</dbReference>
<evidence type="ECO:0000256" key="1">
    <source>
        <dbReference type="ARBA" id="ARBA00001971"/>
    </source>
</evidence>
<dbReference type="InterPro" id="IPR017972">
    <property type="entry name" value="Cyt_P450_CS"/>
</dbReference>
<dbReference type="PROSITE" id="PS00086">
    <property type="entry name" value="CYTOCHROME_P450"/>
    <property type="match status" value="1"/>
</dbReference>
<keyword evidence="7 8" id="KW-0349">Heme</keyword>
<evidence type="ECO:0000313" key="10">
    <source>
        <dbReference type="EMBL" id="KIX08689.1"/>
    </source>
</evidence>
<accession>A0A0D2IRR9</accession>
<keyword evidence="5 7" id="KW-0408">Iron</keyword>
<evidence type="ECO:0000256" key="7">
    <source>
        <dbReference type="PIRSR" id="PIRSR602401-1"/>
    </source>
</evidence>
<dbReference type="PANTHER" id="PTHR24305">
    <property type="entry name" value="CYTOCHROME P450"/>
    <property type="match status" value="1"/>
</dbReference>
<dbReference type="Pfam" id="PF00067">
    <property type="entry name" value="p450"/>
    <property type="match status" value="1"/>
</dbReference>
<reference evidence="10 11" key="1">
    <citation type="submission" date="2015-01" db="EMBL/GenBank/DDBJ databases">
        <title>The Genome Sequence of Rhinocladiella mackenzie CBS 650.93.</title>
        <authorList>
            <consortium name="The Broad Institute Genomics Platform"/>
            <person name="Cuomo C."/>
            <person name="de Hoog S."/>
            <person name="Gorbushina A."/>
            <person name="Stielow B."/>
            <person name="Teixiera M."/>
            <person name="Abouelleil A."/>
            <person name="Chapman S.B."/>
            <person name="Priest M."/>
            <person name="Young S.K."/>
            <person name="Wortman J."/>
            <person name="Nusbaum C."/>
            <person name="Birren B."/>
        </authorList>
    </citation>
    <scope>NUCLEOTIDE SEQUENCE [LARGE SCALE GENOMIC DNA]</scope>
    <source>
        <strain evidence="10 11">CBS 650.93</strain>
    </source>
</reference>
<dbReference type="Gene3D" id="1.10.630.10">
    <property type="entry name" value="Cytochrome P450"/>
    <property type="match status" value="1"/>
</dbReference>
<sequence>MDMIPSVFRHSSQMTNLRLITYLGIVLIVVFLLLSTLRVAFRADLRKVPGPVVARFSGLYRLSLVYSGKAPLEYRKVHGKYGPIIRVGPNHVSIADPAAVPQIYGIGSNYLKSNFYVVFSPYYKDKPMESLFSTRDPSYHKNLKKPVAQLFSMTNTRNYEDYADECTKIFIDAMTDLQGQSVDLSVWLQWYAFDVIALITFQRKFGFMEQRRDVDHMIKNLEFALQYAKLVGQFPFLHRWLVGNKTFMRTLERLCGELPDPLSRFVEITEDEIARYDSEEKGAGRTDFLAQLRAKEAKDGQIPYRDMVNHLSNNILAGSDTTAISLRACFYYLMKTPAAYAKLVSEIDNADKNHQLSTFVTYEECLKLPYLQAVMKEALRIHPGVAFPLERYVPPEGATICDLELSGGTNISMNAAVIHMNKDVFGDDTDQFRPERWVEASPEQLKYMDRSFMAFGYGARTCIGKNISILEMGKFIPQIFRYFDLEWASPDPEWKTDAAWFWKQSGVIVKFKPRRTSL</sequence>
<dbReference type="FunFam" id="1.10.630.10:FF:000050">
    <property type="entry name" value="Cytochrome P450 monooxygenase"/>
    <property type="match status" value="1"/>
</dbReference>
<dbReference type="HOGENOM" id="CLU_001570_14_0_1"/>
<evidence type="ECO:0000256" key="4">
    <source>
        <dbReference type="ARBA" id="ARBA00023002"/>
    </source>
</evidence>
<comment type="cofactor">
    <cofactor evidence="1 7">
        <name>heme</name>
        <dbReference type="ChEBI" id="CHEBI:30413"/>
    </cofactor>
</comment>
<dbReference type="InterPro" id="IPR002401">
    <property type="entry name" value="Cyt_P450_E_grp-I"/>
</dbReference>
<evidence type="ECO:0000256" key="6">
    <source>
        <dbReference type="ARBA" id="ARBA00023033"/>
    </source>
</evidence>
<evidence type="ECO:0000256" key="8">
    <source>
        <dbReference type="RuleBase" id="RU000461"/>
    </source>
</evidence>
<evidence type="ECO:0000256" key="3">
    <source>
        <dbReference type="ARBA" id="ARBA00022723"/>
    </source>
</evidence>
<dbReference type="GO" id="GO:0004497">
    <property type="term" value="F:monooxygenase activity"/>
    <property type="evidence" value="ECO:0007669"/>
    <property type="project" value="UniProtKB-KW"/>
</dbReference>
<name>A0A0D2IRR9_9EURO</name>
<dbReference type="OrthoDB" id="3934656at2759"/>
<keyword evidence="11" id="KW-1185">Reference proteome</keyword>
<dbReference type="SUPFAM" id="SSF48264">
    <property type="entry name" value="Cytochrome P450"/>
    <property type="match status" value="1"/>
</dbReference>
<evidence type="ECO:0008006" key="12">
    <source>
        <dbReference type="Google" id="ProtNLM"/>
    </source>
</evidence>
<evidence type="ECO:0000256" key="9">
    <source>
        <dbReference type="SAM" id="Phobius"/>
    </source>
</evidence>
<feature type="transmembrane region" description="Helical" evidence="9">
    <location>
        <begin position="20"/>
        <end position="41"/>
    </location>
</feature>
<evidence type="ECO:0000256" key="2">
    <source>
        <dbReference type="ARBA" id="ARBA00010617"/>
    </source>
</evidence>
<dbReference type="InterPro" id="IPR036396">
    <property type="entry name" value="Cyt_P450_sf"/>
</dbReference>
<dbReference type="VEuPathDB" id="FungiDB:Z518_03346"/>
<gene>
    <name evidence="10" type="ORF">Z518_03346</name>
</gene>
<dbReference type="InterPro" id="IPR001128">
    <property type="entry name" value="Cyt_P450"/>
</dbReference>
<dbReference type="PRINTS" id="PR00385">
    <property type="entry name" value="P450"/>
</dbReference>
<protein>
    <recommendedName>
        <fullName evidence="12">Cytochrome P450 oxidoreductase</fullName>
    </recommendedName>
</protein>
<dbReference type="GO" id="GO:0020037">
    <property type="term" value="F:heme binding"/>
    <property type="evidence" value="ECO:0007669"/>
    <property type="project" value="InterPro"/>
</dbReference>
<dbReference type="GO" id="GO:0016705">
    <property type="term" value="F:oxidoreductase activity, acting on paired donors, with incorporation or reduction of molecular oxygen"/>
    <property type="evidence" value="ECO:0007669"/>
    <property type="project" value="InterPro"/>
</dbReference>